<comment type="caution">
    <text evidence="1">The sequence shown here is derived from an EMBL/GenBank/DDBJ whole genome shotgun (WGS) entry which is preliminary data.</text>
</comment>
<dbReference type="EMBL" id="JACEOL010000004">
    <property type="protein sequence ID" value="MBA4601102.1"/>
    <property type="molecule type" value="Genomic_DNA"/>
</dbReference>
<protein>
    <submittedName>
        <fullName evidence="1">Uncharacterized protein</fullName>
    </submittedName>
</protein>
<evidence type="ECO:0000313" key="1">
    <source>
        <dbReference type="EMBL" id="MBA4601102.1"/>
    </source>
</evidence>
<dbReference type="Proteomes" id="UP000538292">
    <property type="component" value="Unassembled WGS sequence"/>
</dbReference>
<proteinExistence type="predicted"/>
<dbReference type="RefSeq" id="WP_181737226.1">
    <property type="nucleotide sequence ID" value="NZ_JACEOL010000004.1"/>
</dbReference>
<keyword evidence="2" id="KW-1185">Reference proteome</keyword>
<reference evidence="1 2" key="1">
    <citation type="submission" date="2020-07" db="EMBL/GenBank/DDBJ databases">
        <title>Thermoactinomyces phylogeny.</title>
        <authorList>
            <person name="Dunlap C."/>
        </authorList>
    </citation>
    <scope>NUCLEOTIDE SEQUENCE [LARGE SCALE GENOMIC DNA]</scope>
    <source>
        <strain evidence="1 2">AMNI-1</strain>
    </source>
</reference>
<dbReference type="AlphaFoldDB" id="A0A7W2AQA5"/>
<accession>A0A7W2AQA5</accession>
<gene>
    <name evidence="1" type="ORF">H2C83_01910</name>
</gene>
<evidence type="ECO:0000313" key="2">
    <source>
        <dbReference type="Proteomes" id="UP000538292"/>
    </source>
</evidence>
<organism evidence="1 2">
    <name type="scientific">Thermoactinomyces mirandus</name>
    <dbReference type="NCBI Taxonomy" id="2756294"/>
    <lineage>
        <taxon>Bacteria</taxon>
        <taxon>Bacillati</taxon>
        <taxon>Bacillota</taxon>
        <taxon>Bacilli</taxon>
        <taxon>Bacillales</taxon>
        <taxon>Thermoactinomycetaceae</taxon>
        <taxon>Thermoactinomyces</taxon>
    </lineage>
</organism>
<sequence>MIIYKTFASSAIAGRSMLASIIGIRYREIMINRTDIINMEFYVINSAGGNLSQLILSSFSGKRRPEFCRAL</sequence>
<name>A0A7W2AQA5_9BACL</name>